<feature type="transmembrane region" description="Helical" evidence="8">
    <location>
        <begin position="725"/>
        <end position="748"/>
    </location>
</feature>
<dbReference type="GO" id="GO:0006897">
    <property type="term" value="P:endocytosis"/>
    <property type="evidence" value="ECO:0007669"/>
    <property type="project" value="TreeGrafter"/>
</dbReference>
<protein>
    <submittedName>
        <fullName evidence="12">SSD domain-containing protein</fullName>
    </submittedName>
</protein>
<dbReference type="Pfam" id="PF02460">
    <property type="entry name" value="Patched"/>
    <property type="match status" value="1"/>
</dbReference>
<evidence type="ECO:0000313" key="10">
    <source>
        <dbReference type="EMBL" id="VDN04492.1"/>
    </source>
</evidence>
<evidence type="ECO:0000256" key="5">
    <source>
        <dbReference type="ARBA" id="ARBA00022989"/>
    </source>
</evidence>
<dbReference type="EMBL" id="UYYF01004472">
    <property type="protein sequence ID" value="VDN04492.1"/>
    <property type="molecule type" value="Genomic_DNA"/>
</dbReference>
<dbReference type="OMA" id="EFSFWKG"/>
<accession>A0A0N5D2H0</accession>
<dbReference type="PROSITE" id="PS50156">
    <property type="entry name" value="SSD"/>
    <property type="match status" value="1"/>
</dbReference>
<feature type="transmembrane region" description="Helical" evidence="8">
    <location>
        <begin position="225"/>
        <end position="248"/>
    </location>
</feature>
<feature type="transmembrane region" description="Helical" evidence="8">
    <location>
        <begin position="254"/>
        <end position="276"/>
    </location>
</feature>
<keyword evidence="3" id="KW-1003">Cell membrane</keyword>
<dbReference type="InterPro" id="IPR003392">
    <property type="entry name" value="PTHD_SSD"/>
</dbReference>
<dbReference type="AlphaFoldDB" id="A0A0N5D2H0"/>
<evidence type="ECO:0000313" key="12">
    <source>
        <dbReference type="WBParaSite" id="TCLT_0000708201-mRNA-1"/>
    </source>
</evidence>
<dbReference type="SUPFAM" id="SSF82866">
    <property type="entry name" value="Multidrug efflux transporter AcrB transmembrane domain"/>
    <property type="match status" value="2"/>
</dbReference>
<dbReference type="PANTHER" id="PTHR10796">
    <property type="entry name" value="PATCHED-RELATED"/>
    <property type="match status" value="1"/>
</dbReference>
<sequence>MMLTDKSDSSNGSNVPKDTLFVQCLKRFFRIIGKSVAARPFCYITIISFVSIIFSFPILTTKLVNDVTDFTPKEARARKELQNGLVINNQFNETSSLIHLAYPTANILGQKFRTDNNFFGVKVDKNNVLIDARLIVLHFRASLHDGIDTAEEYELKVSKFLLTNFTSNYIEIAIMSPTFVTAEIVRSGLHLLPFIAVGFIIMCVFATTTTMMSTSISSQFDYFKVIVATMACVSPLLACSTALGFLIWIGLRFGTILCVTPFLVLAIGVDDAFLMINSWQRNSKLYKQLATKCYNENESAIITDRICGMLEEVGPSVSITTLTNVLAFGVGAFSSTPEIQIFSVGNASAMIFDFIYQITLFVAILVIVGRRELKIKKCPSTVESIASRSKRQNEIGIVLKNFLKSYCSFICNPSVAIVIITGLFFYWSVSIYGALTINVELRPEKLLASDSNILKVLKLRNEYILPHYTTTLIFVENPGNLNNSNNILMLHKMVNDFETLPSSVGRMSTKFWLRDYETFIETTERDYFDGFPDKCGNKYLKSYFFMITSRGDFQIWSNRAKLLNELRTVADRYSVYEVTVYDDDAKFLDLIETLLNQTMLSSAITLLSMVLVCFIFIPQFLATSIAALSILSIFIGVFGILSLWGVDLDPIVMSAMIMSIGFSVDIPAHVSYHFFRAEGATVEVRLLHCLAAIAYPVLQAAMSTLFCVLSLLFSELYMARVFVKTMTLVVVIGLIHGLIIVPALYALISKCKLPRKKKVFQVTNGTTPPKDILLSNILNTTETVDRKQLTKNSQFSLSYNCRF</sequence>
<dbReference type="Proteomes" id="UP000276776">
    <property type="component" value="Unassembled WGS sequence"/>
</dbReference>
<feature type="transmembrane region" description="Helical" evidence="8">
    <location>
        <begin position="599"/>
        <end position="618"/>
    </location>
</feature>
<keyword evidence="4 8" id="KW-0812">Transmembrane</keyword>
<dbReference type="InterPro" id="IPR001036">
    <property type="entry name" value="Acrflvin-R"/>
</dbReference>
<proteinExistence type="inferred from homology"/>
<evidence type="ECO:0000313" key="11">
    <source>
        <dbReference type="Proteomes" id="UP000276776"/>
    </source>
</evidence>
<feature type="transmembrane region" description="Helical" evidence="8">
    <location>
        <begin position="36"/>
        <end position="59"/>
    </location>
</feature>
<feature type="transmembrane region" description="Helical" evidence="8">
    <location>
        <begin position="191"/>
        <end position="213"/>
    </location>
</feature>
<feature type="transmembrane region" description="Helical" evidence="8">
    <location>
        <begin position="409"/>
        <end position="429"/>
    </location>
</feature>
<evidence type="ECO:0000256" key="7">
    <source>
        <dbReference type="ARBA" id="ARBA00023180"/>
    </source>
</evidence>
<dbReference type="InterPro" id="IPR051697">
    <property type="entry name" value="Patched_domain-protein"/>
</dbReference>
<keyword evidence="7" id="KW-0325">Glycoprotein</keyword>
<feature type="transmembrane region" description="Helical" evidence="8">
    <location>
        <begin position="651"/>
        <end position="675"/>
    </location>
</feature>
<evidence type="ECO:0000256" key="2">
    <source>
        <dbReference type="ARBA" id="ARBA00005585"/>
    </source>
</evidence>
<feature type="transmembrane region" description="Helical" evidence="8">
    <location>
        <begin position="347"/>
        <end position="368"/>
    </location>
</feature>
<dbReference type="FunFam" id="1.20.1640.10:FF:000013">
    <property type="entry name" value="PaTched Related family"/>
    <property type="match status" value="1"/>
</dbReference>
<feature type="transmembrane region" description="Helical" evidence="8">
    <location>
        <begin position="687"/>
        <end position="713"/>
    </location>
</feature>
<evidence type="ECO:0000256" key="3">
    <source>
        <dbReference type="ARBA" id="ARBA00022475"/>
    </source>
</evidence>
<dbReference type="OrthoDB" id="6510177at2759"/>
<feature type="domain" description="SSD" evidence="9">
    <location>
        <begin position="198"/>
        <end position="367"/>
    </location>
</feature>
<comment type="subcellular location">
    <subcellularLocation>
        <location evidence="1">Cell membrane</location>
        <topology evidence="1">Multi-pass membrane protein</topology>
    </subcellularLocation>
</comment>
<dbReference type="GO" id="GO:0030659">
    <property type="term" value="C:cytoplasmic vesicle membrane"/>
    <property type="evidence" value="ECO:0007669"/>
    <property type="project" value="TreeGrafter"/>
</dbReference>
<dbReference type="PRINTS" id="PR00702">
    <property type="entry name" value="ACRIFLAVINRP"/>
</dbReference>
<dbReference type="PANTHER" id="PTHR10796:SF92">
    <property type="entry name" value="PATCHED-RELATED, ISOFORM A"/>
    <property type="match status" value="1"/>
</dbReference>
<gene>
    <name evidence="10" type="ORF">TCLT_LOCUS7071</name>
</gene>
<keyword evidence="6 8" id="KW-0472">Membrane</keyword>
<dbReference type="GO" id="GO:0018996">
    <property type="term" value="P:molting cycle, collagen and cuticulin-based cuticle"/>
    <property type="evidence" value="ECO:0007669"/>
    <property type="project" value="TreeGrafter"/>
</dbReference>
<dbReference type="WBParaSite" id="TCLT_0000708201-mRNA-1">
    <property type="protein sequence ID" value="TCLT_0000708201-mRNA-1"/>
    <property type="gene ID" value="TCLT_0000708201"/>
</dbReference>
<keyword evidence="5 8" id="KW-1133">Transmembrane helix</keyword>
<keyword evidence="11" id="KW-1185">Reference proteome</keyword>
<evidence type="ECO:0000259" key="9">
    <source>
        <dbReference type="PROSITE" id="PS50156"/>
    </source>
</evidence>
<feature type="transmembrane region" description="Helical" evidence="8">
    <location>
        <begin position="625"/>
        <end position="645"/>
    </location>
</feature>
<dbReference type="InterPro" id="IPR000731">
    <property type="entry name" value="SSD"/>
</dbReference>
<dbReference type="Gene3D" id="1.20.1640.10">
    <property type="entry name" value="Multidrug efflux transporter AcrB transmembrane domain"/>
    <property type="match status" value="2"/>
</dbReference>
<comment type="similarity">
    <text evidence="2">Belongs to the patched family.</text>
</comment>
<dbReference type="GO" id="GO:0005886">
    <property type="term" value="C:plasma membrane"/>
    <property type="evidence" value="ECO:0007669"/>
    <property type="project" value="UniProtKB-SubCell"/>
</dbReference>
<organism evidence="12">
    <name type="scientific">Thelazia callipaeda</name>
    <name type="common">Oriental eyeworm</name>
    <name type="synonym">Parasitic nematode</name>
    <dbReference type="NCBI Taxonomy" id="103827"/>
    <lineage>
        <taxon>Eukaryota</taxon>
        <taxon>Metazoa</taxon>
        <taxon>Ecdysozoa</taxon>
        <taxon>Nematoda</taxon>
        <taxon>Chromadorea</taxon>
        <taxon>Rhabditida</taxon>
        <taxon>Spirurina</taxon>
        <taxon>Spiruromorpha</taxon>
        <taxon>Thelazioidea</taxon>
        <taxon>Thelaziidae</taxon>
        <taxon>Thelazia</taxon>
    </lineage>
</organism>
<evidence type="ECO:0000256" key="4">
    <source>
        <dbReference type="ARBA" id="ARBA00022692"/>
    </source>
</evidence>
<reference evidence="12" key="1">
    <citation type="submission" date="2017-02" db="UniProtKB">
        <authorList>
            <consortium name="WormBaseParasite"/>
        </authorList>
    </citation>
    <scope>IDENTIFICATION</scope>
</reference>
<dbReference type="GO" id="GO:0022857">
    <property type="term" value="F:transmembrane transporter activity"/>
    <property type="evidence" value="ECO:0007669"/>
    <property type="project" value="InterPro"/>
</dbReference>
<evidence type="ECO:0000256" key="8">
    <source>
        <dbReference type="SAM" id="Phobius"/>
    </source>
</evidence>
<evidence type="ECO:0000256" key="6">
    <source>
        <dbReference type="ARBA" id="ARBA00023136"/>
    </source>
</evidence>
<name>A0A0N5D2H0_THECL</name>
<reference evidence="10 11" key="2">
    <citation type="submission" date="2018-11" db="EMBL/GenBank/DDBJ databases">
        <authorList>
            <consortium name="Pathogen Informatics"/>
        </authorList>
    </citation>
    <scope>NUCLEOTIDE SEQUENCE [LARGE SCALE GENOMIC DNA]</scope>
</reference>
<evidence type="ECO:0000256" key="1">
    <source>
        <dbReference type="ARBA" id="ARBA00004651"/>
    </source>
</evidence>